<name>A0A8J3E4K1_9PROT</name>
<dbReference type="AlphaFoldDB" id="A0A8J3E4K1"/>
<organism evidence="1 2">
    <name type="scientific">Aliidongia dinghuensis</name>
    <dbReference type="NCBI Taxonomy" id="1867774"/>
    <lineage>
        <taxon>Bacteria</taxon>
        <taxon>Pseudomonadati</taxon>
        <taxon>Pseudomonadota</taxon>
        <taxon>Alphaproteobacteria</taxon>
        <taxon>Rhodospirillales</taxon>
        <taxon>Dongiaceae</taxon>
        <taxon>Aliidongia</taxon>
    </lineage>
</organism>
<dbReference type="EMBL" id="BMJQ01000016">
    <property type="protein sequence ID" value="GGF39478.1"/>
    <property type="molecule type" value="Genomic_DNA"/>
</dbReference>
<gene>
    <name evidence="1" type="ORF">GCM10011611_52350</name>
</gene>
<dbReference type="RefSeq" id="WP_189051120.1">
    <property type="nucleotide sequence ID" value="NZ_BMJQ01000016.1"/>
</dbReference>
<evidence type="ECO:0000313" key="2">
    <source>
        <dbReference type="Proteomes" id="UP000646365"/>
    </source>
</evidence>
<accession>A0A8J3E4K1</accession>
<reference evidence="1" key="2">
    <citation type="submission" date="2020-09" db="EMBL/GenBank/DDBJ databases">
        <authorList>
            <person name="Sun Q."/>
            <person name="Zhou Y."/>
        </authorList>
    </citation>
    <scope>NUCLEOTIDE SEQUENCE</scope>
    <source>
        <strain evidence="1">CGMCC 1.15725</strain>
    </source>
</reference>
<comment type="caution">
    <text evidence="1">The sequence shown here is derived from an EMBL/GenBank/DDBJ whole genome shotgun (WGS) entry which is preliminary data.</text>
</comment>
<proteinExistence type="predicted"/>
<dbReference type="Proteomes" id="UP000646365">
    <property type="component" value="Unassembled WGS sequence"/>
</dbReference>
<keyword evidence="2" id="KW-1185">Reference proteome</keyword>
<protein>
    <submittedName>
        <fullName evidence="1">Uncharacterized protein</fullName>
    </submittedName>
</protein>
<evidence type="ECO:0000313" key="1">
    <source>
        <dbReference type="EMBL" id="GGF39478.1"/>
    </source>
</evidence>
<sequence>MHFVLMILVCAASVDHDACNADTAIDLVQRPATSELDCNGIGGQAQFATSAFAGRDDTYVKTVCKRVKDGTQASAG</sequence>
<reference evidence="1" key="1">
    <citation type="journal article" date="2014" name="Int. J. Syst. Evol. Microbiol.">
        <title>Complete genome sequence of Corynebacterium casei LMG S-19264T (=DSM 44701T), isolated from a smear-ripened cheese.</title>
        <authorList>
            <consortium name="US DOE Joint Genome Institute (JGI-PGF)"/>
            <person name="Walter F."/>
            <person name="Albersmeier A."/>
            <person name="Kalinowski J."/>
            <person name="Ruckert C."/>
        </authorList>
    </citation>
    <scope>NUCLEOTIDE SEQUENCE</scope>
    <source>
        <strain evidence="1">CGMCC 1.15725</strain>
    </source>
</reference>